<gene>
    <name evidence="1" type="ORF">POPTR_005G121850</name>
</gene>
<sequence length="59" mass="6752">MLTHKTFKIWGSIKVNQLLFSSSSTFTGVFRGIYQSQTSDVILETNQHLKNSDSIIQKF</sequence>
<name>A0A3N7EZD2_POPTR</name>
<keyword evidence="2" id="KW-1185">Reference proteome</keyword>
<reference evidence="1 2" key="1">
    <citation type="journal article" date="2006" name="Science">
        <title>The genome of black cottonwood, Populus trichocarpa (Torr. &amp; Gray).</title>
        <authorList>
            <person name="Tuskan G.A."/>
            <person name="Difazio S."/>
            <person name="Jansson S."/>
            <person name="Bohlmann J."/>
            <person name="Grigoriev I."/>
            <person name="Hellsten U."/>
            <person name="Putnam N."/>
            <person name="Ralph S."/>
            <person name="Rombauts S."/>
            <person name="Salamov A."/>
            <person name="Schein J."/>
            <person name="Sterck L."/>
            <person name="Aerts A."/>
            <person name="Bhalerao R.R."/>
            <person name="Bhalerao R.P."/>
            <person name="Blaudez D."/>
            <person name="Boerjan W."/>
            <person name="Brun A."/>
            <person name="Brunner A."/>
            <person name="Busov V."/>
            <person name="Campbell M."/>
            <person name="Carlson J."/>
            <person name="Chalot M."/>
            <person name="Chapman J."/>
            <person name="Chen G.L."/>
            <person name="Cooper D."/>
            <person name="Coutinho P.M."/>
            <person name="Couturier J."/>
            <person name="Covert S."/>
            <person name="Cronk Q."/>
            <person name="Cunningham R."/>
            <person name="Davis J."/>
            <person name="Degroeve S."/>
            <person name="Dejardin A."/>
            <person name="Depamphilis C."/>
            <person name="Detter J."/>
            <person name="Dirks B."/>
            <person name="Dubchak I."/>
            <person name="Duplessis S."/>
            <person name="Ehlting J."/>
            <person name="Ellis B."/>
            <person name="Gendler K."/>
            <person name="Goodstein D."/>
            <person name="Gribskov M."/>
            <person name="Grimwood J."/>
            <person name="Groover A."/>
            <person name="Gunter L."/>
            <person name="Hamberger B."/>
            <person name="Heinze B."/>
            <person name="Helariutta Y."/>
            <person name="Henrissat B."/>
            <person name="Holligan D."/>
            <person name="Holt R."/>
            <person name="Huang W."/>
            <person name="Islam-Faridi N."/>
            <person name="Jones S."/>
            <person name="Jones-Rhoades M."/>
            <person name="Jorgensen R."/>
            <person name="Joshi C."/>
            <person name="Kangasjarvi J."/>
            <person name="Karlsson J."/>
            <person name="Kelleher C."/>
            <person name="Kirkpatrick R."/>
            <person name="Kirst M."/>
            <person name="Kohler A."/>
            <person name="Kalluri U."/>
            <person name="Larimer F."/>
            <person name="Leebens-Mack J."/>
            <person name="Leple J.C."/>
            <person name="Locascio P."/>
            <person name="Lou Y."/>
            <person name="Lucas S."/>
            <person name="Martin F."/>
            <person name="Montanini B."/>
            <person name="Napoli C."/>
            <person name="Nelson D.R."/>
            <person name="Nelson C."/>
            <person name="Nieminen K."/>
            <person name="Nilsson O."/>
            <person name="Pereda V."/>
            <person name="Peter G."/>
            <person name="Philippe R."/>
            <person name="Pilate G."/>
            <person name="Poliakov A."/>
            <person name="Razumovskaya J."/>
            <person name="Richardson P."/>
            <person name="Rinaldi C."/>
            <person name="Ritland K."/>
            <person name="Rouze P."/>
            <person name="Ryaboy D."/>
            <person name="Schmutz J."/>
            <person name="Schrader J."/>
            <person name="Segerman B."/>
            <person name="Shin H."/>
            <person name="Siddiqui A."/>
            <person name="Sterky F."/>
            <person name="Terry A."/>
            <person name="Tsai C.J."/>
            <person name="Uberbacher E."/>
            <person name="Unneberg P."/>
            <person name="Vahala J."/>
            <person name="Wall K."/>
            <person name="Wessler S."/>
            <person name="Yang G."/>
            <person name="Yin T."/>
            <person name="Douglas C."/>
            <person name="Marra M."/>
            <person name="Sandberg G."/>
            <person name="Van de Peer Y."/>
            <person name="Rokhsar D."/>
        </authorList>
    </citation>
    <scope>NUCLEOTIDE SEQUENCE [LARGE SCALE GENOMIC DNA]</scope>
    <source>
        <strain evidence="2">cv. Nisqually</strain>
    </source>
</reference>
<evidence type="ECO:0000313" key="2">
    <source>
        <dbReference type="Proteomes" id="UP000006729"/>
    </source>
</evidence>
<dbReference type="AlphaFoldDB" id="A0A3N7EZD2"/>
<protein>
    <submittedName>
        <fullName evidence="1">Uncharacterized protein</fullName>
    </submittedName>
</protein>
<dbReference type="EMBL" id="CM009294">
    <property type="protein sequence ID" value="RQO90409.1"/>
    <property type="molecule type" value="Genomic_DNA"/>
</dbReference>
<organism evidence="1 2">
    <name type="scientific">Populus trichocarpa</name>
    <name type="common">Western balsam poplar</name>
    <name type="synonym">Populus balsamifera subsp. trichocarpa</name>
    <dbReference type="NCBI Taxonomy" id="3694"/>
    <lineage>
        <taxon>Eukaryota</taxon>
        <taxon>Viridiplantae</taxon>
        <taxon>Streptophyta</taxon>
        <taxon>Embryophyta</taxon>
        <taxon>Tracheophyta</taxon>
        <taxon>Spermatophyta</taxon>
        <taxon>Magnoliopsida</taxon>
        <taxon>eudicotyledons</taxon>
        <taxon>Gunneridae</taxon>
        <taxon>Pentapetalae</taxon>
        <taxon>rosids</taxon>
        <taxon>fabids</taxon>
        <taxon>Malpighiales</taxon>
        <taxon>Salicaceae</taxon>
        <taxon>Saliceae</taxon>
        <taxon>Populus</taxon>
    </lineage>
</organism>
<accession>A0A3N7EZD2</accession>
<proteinExistence type="predicted"/>
<evidence type="ECO:0000313" key="1">
    <source>
        <dbReference type="EMBL" id="RQO90409.1"/>
    </source>
</evidence>
<dbReference type="Proteomes" id="UP000006729">
    <property type="component" value="Chromosome 5"/>
</dbReference>